<sequence length="383" mass="43950">MTDIKEIKLVDVKNNSNIINNLNSIYKLWGYEEVSPSFINTLDTIKGRGVIEENQVVGIVSNDSLCLRPEMTTSIVKLSSTRLINKNRPIRLFTNGMVFDKKQNNQNSFKLQEKLHSGIELIGYDTKYPEIEVINTLFDAIDNINLKDGCNLFLLVSTTKIMDLILNKYKNNNFEEIKKSLVNFDQDNLSKLVIDENDKNILKDILFTRGEPVAILKKLKTTYGRSKTLDDLNFLFDTLSKISNKYGVKLQLDPTFQPHLNLYEGIVFQLIGDDGKNKSVIAKGGRYDELVRYFSPNEKILNGIGFTISIDILRNFIEEEKTDRKKILLIFKDSYFLEKGMNEQKELQKSGNIAILHLNPCDDIAKANQIMKENNCTEIVWVK</sequence>
<dbReference type="InterPro" id="IPR045864">
    <property type="entry name" value="aa-tRNA-synth_II/BPL/LPL"/>
</dbReference>
<dbReference type="GO" id="GO:0003879">
    <property type="term" value="F:ATP phosphoribosyltransferase activity"/>
    <property type="evidence" value="ECO:0007669"/>
    <property type="project" value="UniProtKB-EC"/>
</dbReference>
<dbReference type="PIRSF" id="PIRSF001549">
    <property type="entry name" value="His-tRNA_synth"/>
    <property type="match status" value="1"/>
</dbReference>
<feature type="binding site" evidence="2">
    <location>
        <position position="120"/>
    </location>
    <ligand>
        <name>L-histidine</name>
        <dbReference type="ChEBI" id="CHEBI:57595"/>
    </ligand>
</feature>
<name>A0A0A2A753_PROMR</name>
<evidence type="ECO:0000259" key="3">
    <source>
        <dbReference type="Pfam" id="PF13393"/>
    </source>
</evidence>
<feature type="domain" description="Class II Histidinyl-tRNA synthetase (HisRS)-like catalytic core" evidence="3">
    <location>
        <begin position="5"/>
        <end position="311"/>
    </location>
</feature>
<keyword evidence="1" id="KW-0963">Cytoplasm</keyword>
<keyword evidence="4" id="KW-0328">Glycosyltransferase</keyword>
<dbReference type="EC" id="2.4.2.17" evidence="4"/>
<dbReference type="AlphaFoldDB" id="A0A0A2A753"/>
<protein>
    <submittedName>
        <fullName evidence="4">ATP phosphoribosyltransferase regulatory subunit</fullName>
        <ecNumber evidence="4">2.4.2.17</ecNumber>
    </submittedName>
</protein>
<dbReference type="RefSeq" id="WP_032521434.1">
    <property type="nucleotide sequence ID" value="NZ_CP138977.1"/>
</dbReference>
<accession>A0A0A2A753</accession>
<gene>
    <name evidence="4" type="ORF">EU95_0194</name>
</gene>
<dbReference type="Gene3D" id="3.30.930.10">
    <property type="entry name" value="Bira Bifunctional Protein, Domain 2"/>
    <property type="match status" value="1"/>
</dbReference>
<keyword evidence="4" id="KW-0808">Transferase</keyword>
<dbReference type="InterPro" id="IPR041715">
    <property type="entry name" value="HisRS-like_core"/>
</dbReference>
<dbReference type="Proteomes" id="UP000030355">
    <property type="component" value="Unassembled WGS sequence"/>
</dbReference>
<dbReference type="InterPro" id="IPR004516">
    <property type="entry name" value="HisRS/HisZ"/>
</dbReference>
<comment type="caution">
    <text evidence="4">The sequence shown here is derived from an EMBL/GenBank/DDBJ whole genome shotgun (WGS) entry which is preliminary data.</text>
</comment>
<dbReference type="PANTHER" id="PTHR43707">
    <property type="entry name" value="HISTIDYL-TRNA SYNTHETASE"/>
    <property type="match status" value="1"/>
</dbReference>
<evidence type="ECO:0000313" key="5">
    <source>
        <dbReference type="Proteomes" id="UP000030355"/>
    </source>
</evidence>
<dbReference type="eggNOG" id="COG3705">
    <property type="taxonomic scope" value="Bacteria"/>
</dbReference>
<dbReference type="OrthoDB" id="9800814at2"/>
<dbReference type="PANTHER" id="PTHR43707:SF1">
    <property type="entry name" value="HISTIDINE--TRNA LIGASE, MITOCHONDRIAL-RELATED"/>
    <property type="match status" value="1"/>
</dbReference>
<organism evidence="4 5">
    <name type="scientific">Prochlorococcus marinus str. MIT 9201</name>
    <dbReference type="NCBI Taxonomy" id="93057"/>
    <lineage>
        <taxon>Bacteria</taxon>
        <taxon>Bacillati</taxon>
        <taxon>Cyanobacteriota</taxon>
        <taxon>Cyanophyceae</taxon>
        <taxon>Synechococcales</taxon>
        <taxon>Prochlorococcaceae</taxon>
        <taxon>Prochlorococcus</taxon>
    </lineage>
</organism>
<reference evidence="5" key="1">
    <citation type="journal article" date="2014" name="Sci. Data">
        <title>Genomes of diverse isolates of the marine cyanobacterium Prochlorococcus.</title>
        <authorList>
            <person name="Biller S."/>
            <person name="Berube P."/>
            <person name="Thompson J."/>
            <person name="Kelly L."/>
            <person name="Roggensack S."/>
            <person name="Awad L."/>
            <person name="Roache-Johnson K."/>
            <person name="Ding H."/>
            <person name="Giovannoni S.J."/>
            <person name="Moore L.R."/>
            <person name="Chisholm S.W."/>
        </authorList>
    </citation>
    <scope>NUCLEOTIDE SEQUENCE [LARGE SCALE GENOMIC DNA]</scope>
    <source>
        <strain evidence="5">MIT 9201</strain>
    </source>
</reference>
<dbReference type="Pfam" id="PF13393">
    <property type="entry name" value="tRNA-synt_His"/>
    <property type="match status" value="1"/>
</dbReference>
<proteinExistence type="predicted"/>
<dbReference type="GO" id="GO:0005737">
    <property type="term" value="C:cytoplasm"/>
    <property type="evidence" value="ECO:0007669"/>
    <property type="project" value="InterPro"/>
</dbReference>
<evidence type="ECO:0000313" key="4">
    <source>
        <dbReference type="EMBL" id="KGF97727.1"/>
    </source>
</evidence>
<feature type="binding site" evidence="2">
    <location>
        <begin position="70"/>
        <end position="72"/>
    </location>
    <ligand>
        <name>L-histidine</name>
        <dbReference type="ChEBI" id="CHEBI:57595"/>
    </ligand>
</feature>
<dbReference type="STRING" id="93057.EU95_0194"/>
<dbReference type="NCBIfam" id="NF008939">
    <property type="entry name" value="PRK12292.2-1"/>
    <property type="match status" value="1"/>
</dbReference>
<dbReference type="GO" id="GO:0006427">
    <property type="term" value="P:histidyl-tRNA aminoacylation"/>
    <property type="evidence" value="ECO:0007669"/>
    <property type="project" value="TreeGrafter"/>
</dbReference>
<evidence type="ECO:0000256" key="1">
    <source>
        <dbReference type="ARBA" id="ARBA00022490"/>
    </source>
</evidence>
<evidence type="ECO:0000256" key="2">
    <source>
        <dbReference type="PIRSR" id="PIRSR001549-1"/>
    </source>
</evidence>
<dbReference type="EMBL" id="JNAL01000005">
    <property type="protein sequence ID" value="KGF97727.1"/>
    <property type="molecule type" value="Genomic_DNA"/>
</dbReference>
<dbReference type="GO" id="GO:0004821">
    <property type="term" value="F:histidine-tRNA ligase activity"/>
    <property type="evidence" value="ECO:0007669"/>
    <property type="project" value="TreeGrafter"/>
</dbReference>
<dbReference type="SUPFAM" id="SSF55681">
    <property type="entry name" value="Class II aaRS and biotin synthetases"/>
    <property type="match status" value="1"/>
</dbReference>